<reference evidence="2 3" key="1">
    <citation type="submission" date="2022-09" db="EMBL/GenBank/DDBJ databases">
        <authorList>
            <person name="Palmer J.M."/>
        </authorList>
    </citation>
    <scope>NUCLEOTIDE SEQUENCE [LARGE SCALE GENOMIC DNA]</scope>
    <source>
        <strain evidence="2 3">DSM 7382</strain>
    </source>
</reference>
<dbReference type="EMBL" id="JASBNA010000033">
    <property type="protein sequence ID" value="KAK7683008.1"/>
    <property type="molecule type" value="Genomic_DNA"/>
</dbReference>
<name>A0AAW0FPN6_9APHY</name>
<comment type="caution">
    <text evidence="2">The sequence shown here is derived from an EMBL/GenBank/DDBJ whole genome shotgun (WGS) entry which is preliminary data.</text>
</comment>
<gene>
    <name evidence="2" type="ORF">QCA50_014041</name>
</gene>
<evidence type="ECO:0000256" key="1">
    <source>
        <dbReference type="SAM" id="MobiDB-lite"/>
    </source>
</evidence>
<dbReference type="AlphaFoldDB" id="A0AAW0FPN6"/>
<feature type="region of interest" description="Disordered" evidence="1">
    <location>
        <begin position="159"/>
        <end position="255"/>
    </location>
</feature>
<accession>A0AAW0FPN6</accession>
<sequence>MSIAQCTTSCLKALDSFTLMSPSEISALPIIYAARIIYTAEKDLVPRHAVFVIQKLTRSLDQAGIIHPANHFLKKLHLVLQLFVQTYATQVQDLLQKNGETPENLVPTNVYRVPKRDLEKLSDLYNRSHVGGLLTTESGKQYASQISLDLLSYAASVRRDGKSEPPSHLPKQVGSPLRIAKDIQPQDSNERSTNKQYHVPNNSSSGDQRSLDDTTYFPNPKLKNRNTRIQGLYTSGSNLDPSLSTLRYSTPPSGLTTNQNVDLINTNSPTAFNNSNQLNANPPPFQPRADVNGASSFNPVNSFNVQNPSLQFNGDIPIQDSSNPLAKHIANPDQLENSYLALNDEFWSNLLSADSNKLNFNNKSAGDNMNSEEFFFMQ</sequence>
<evidence type="ECO:0000313" key="2">
    <source>
        <dbReference type="EMBL" id="KAK7683008.1"/>
    </source>
</evidence>
<evidence type="ECO:0000313" key="3">
    <source>
        <dbReference type="Proteomes" id="UP001385951"/>
    </source>
</evidence>
<dbReference type="Proteomes" id="UP001385951">
    <property type="component" value="Unassembled WGS sequence"/>
</dbReference>
<keyword evidence="3" id="KW-1185">Reference proteome</keyword>
<protein>
    <submittedName>
        <fullName evidence="2">Uncharacterized protein</fullName>
    </submittedName>
</protein>
<feature type="compositionally biased region" description="Polar residues" evidence="1">
    <location>
        <begin position="194"/>
        <end position="208"/>
    </location>
</feature>
<feature type="compositionally biased region" description="Polar residues" evidence="1">
    <location>
        <begin position="227"/>
        <end position="255"/>
    </location>
</feature>
<proteinExistence type="predicted"/>
<organism evidence="2 3">
    <name type="scientific">Cerrena zonata</name>
    <dbReference type="NCBI Taxonomy" id="2478898"/>
    <lineage>
        <taxon>Eukaryota</taxon>
        <taxon>Fungi</taxon>
        <taxon>Dikarya</taxon>
        <taxon>Basidiomycota</taxon>
        <taxon>Agaricomycotina</taxon>
        <taxon>Agaricomycetes</taxon>
        <taxon>Polyporales</taxon>
        <taxon>Cerrenaceae</taxon>
        <taxon>Cerrena</taxon>
    </lineage>
</organism>